<dbReference type="Proteomes" id="UP000240475">
    <property type="component" value="Chromosome"/>
</dbReference>
<dbReference type="InterPro" id="IPR039418">
    <property type="entry name" value="LexA-like"/>
</dbReference>
<dbReference type="Pfam" id="PF00717">
    <property type="entry name" value="Peptidase_S24"/>
    <property type="match status" value="1"/>
</dbReference>
<keyword evidence="2" id="KW-0238">DNA-binding</keyword>
<evidence type="ECO:0000256" key="3">
    <source>
        <dbReference type="ARBA" id="ARBA00023163"/>
    </source>
</evidence>
<dbReference type="Gene3D" id="1.10.260.40">
    <property type="entry name" value="lambda repressor-like DNA-binding domains"/>
    <property type="match status" value="1"/>
</dbReference>
<accession>A0AAD0I7N1</accession>
<keyword evidence="1" id="KW-0805">Transcription regulation</keyword>
<gene>
    <name evidence="5" type="ORF">DA456_05030</name>
</gene>
<evidence type="ECO:0000313" key="5">
    <source>
        <dbReference type="EMBL" id="AVX22801.1"/>
    </source>
</evidence>
<dbReference type="PROSITE" id="PS50943">
    <property type="entry name" value="HTH_CROC1"/>
    <property type="match status" value="1"/>
</dbReference>
<dbReference type="CDD" id="cd06529">
    <property type="entry name" value="S24_LexA-like"/>
    <property type="match status" value="1"/>
</dbReference>
<keyword evidence="3" id="KW-0804">Transcription</keyword>
<dbReference type="AlphaFoldDB" id="A0AAD0I7N1"/>
<dbReference type="InterPro" id="IPR015927">
    <property type="entry name" value="Peptidase_S24_S26A/B/C"/>
</dbReference>
<organism evidence="5 6">
    <name type="scientific">Pseudomonas syringae pv. atrofaciens</name>
    <dbReference type="NCBI Taxonomy" id="192087"/>
    <lineage>
        <taxon>Bacteria</taxon>
        <taxon>Pseudomonadati</taxon>
        <taxon>Pseudomonadota</taxon>
        <taxon>Gammaproteobacteria</taxon>
        <taxon>Pseudomonadales</taxon>
        <taxon>Pseudomonadaceae</taxon>
        <taxon>Pseudomonas</taxon>
        <taxon>Pseudomonas syringae</taxon>
    </lineage>
</organism>
<dbReference type="Gene3D" id="2.10.109.10">
    <property type="entry name" value="Umud Fragment, subunit A"/>
    <property type="match status" value="1"/>
</dbReference>
<proteinExistence type="predicted"/>
<protein>
    <submittedName>
        <fullName evidence="5">Helix-turn-helix domain-containing protein</fullName>
    </submittedName>
</protein>
<dbReference type="Pfam" id="PF01381">
    <property type="entry name" value="HTH_3"/>
    <property type="match status" value="1"/>
</dbReference>
<dbReference type="PANTHER" id="PTHR40661">
    <property type="match status" value="1"/>
</dbReference>
<evidence type="ECO:0000256" key="1">
    <source>
        <dbReference type="ARBA" id="ARBA00023015"/>
    </source>
</evidence>
<dbReference type="InterPro" id="IPR001387">
    <property type="entry name" value="Cro/C1-type_HTH"/>
</dbReference>
<dbReference type="InterPro" id="IPR010982">
    <property type="entry name" value="Lambda_DNA-bd_dom_sf"/>
</dbReference>
<evidence type="ECO:0000256" key="2">
    <source>
        <dbReference type="ARBA" id="ARBA00023125"/>
    </source>
</evidence>
<reference evidence="5 6" key="1">
    <citation type="submission" date="2018-04" db="EMBL/GenBank/DDBJ databases">
        <authorList>
            <person name="Cha J.-S."/>
        </authorList>
    </citation>
    <scope>NUCLEOTIDE SEQUENCE [LARGE SCALE GENOMIC DNA]</scope>
    <source>
        <strain evidence="5 6">LMG5095</strain>
    </source>
</reference>
<sequence length="245" mass="26934">MRFVIDMIIRYRIIAGNTLRPPLIRRVEAMTIALRLRAKMNEKDLSENELGRRSGVPQPTIHRILNGDSSTPRKATVEKLARALGVTPEWLLFGGTQGNVLPASPPHKEAKKYPVISWVAAGAWSQSADVSQLDSGSEMLASDVYVGENGYWLEVQGDSMTPAQGNGFTPGMRVLVQPEGFDLVSGKYYIALLGSTGETTLKQYVRDSGIGYLKPLNPDFKMIVIDGDVQIIGRVVDVKFPNSFL</sequence>
<evidence type="ECO:0000313" key="6">
    <source>
        <dbReference type="Proteomes" id="UP000240475"/>
    </source>
</evidence>
<dbReference type="SUPFAM" id="SSF51306">
    <property type="entry name" value="LexA/Signal peptidase"/>
    <property type="match status" value="1"/>
</dbReference>
<dbReference type="CDD" id="cd00093">
    <property type="entry name" value="HTH_XRE"/>
    <property type="match status" value="1"/>
</dbReference>
<dbReference type="GO" id="GO:0003677">
    <property type="term" value="F:DNA binding"/>
    <property type="evidence" value="ECO:0007669"/>
    <property type="project" value="UniProtKB-KW"/>
</dbReference>
<dbReference type="EMBL" id="CP028490">
    <property type="protein sequence ID" value="AVX22801.1"/>
    <property type="molecule type" value="Genomic_DNA"/>
</dbReference>
<name>A0AAD0I7N1_PSESX</name>
<dbReference type="SMART" id="SM00530">
    <property type="entry name" value="HTH_XRE"/>
    <property type="match status" value="1"/>
</dbReference>
<dbReference type="PANTHER" id="PTHR40661:SF3">
    <property type="entry name" value="FELS-1 PROPHAGE TRANSCRIPTIONAL REGULATOR"/>
    <property type="match status" value="1"/>
</dbReference>
<dbReference type="SUPFAM" id="SSF47413">
    <property type="entry name" value="lambda repressor-like DNA-binding domains"/>
    <property type="match status" value="1"/>
</dbReference>
<feature type="domain" description="HTH cro/C1-type" evidence="4">
    <location>
        <begin position="36"/>
        <end position="91"/>
    </location>
</feature>
<dbReference type="InterPro" id="IPR036286">
    <property type="entry name" value="LexA/Signal_pep-like_sf"/>
</dbReference>
<evidence type="ECO:0000259" key="4">
    <source>
        <dbReference type="PROSITE" id="PS50943"/>
    </source>
</evidence>